<evidence type="ECO:0000313" key="1">
    <source>
        <dbReference type="EMBL" id="TNV71534.1"/>
    </source>
</evidence>
<sequence>MKGNMLYKLYLLYRWHLLLSSYSFYRYLLLNPKYTFFHSSLGQMCIMLMNMTSIQVHLCTQCHQKCNQSKLPGILRSKTQHKHYNRRNQGIYYRQKHIQRLRHILSLVCRVLDNSLYRWQQLPWHKNQQKQQLQQSKGSQSCYSHFRIQIECRHCIDLIF</sequence>
<dbReference type="EMBL" id="RRYP01029758">
    <property type="protein sequence ID" value="TNV71534.1"/>
    <property type="molecule type" value="Genomic_DNA"/>
</dbReference>
<keyword evidence="2" id="KW-1185">Reference proteome</keyword>
<accession>A0A8J8NBC6</accession>
<dbReference type="Proteomes" id="UP000785679">
    <property type="component" value="Unassembled WGS sequence"/>
</dbReference>
<reference evidence="1" key="1">
    <citation type="submission" date="2019-06" db="EMBL/GenBank/DDBJ databases">
        <authorList>
            <person name="Zheng W."/>
        </authorList>
    </citation>
    <scope>NUCLEOTIDE SEQUENCE</scope>
    <source>
        <strain evidence="1">QDHG01</strain>
    </source>
</reference>
<evidence type="ECO:0000313" key="2">
    <source>
        <dbReference type="Proteomes" id="UP000785679"/>
    </source>
</evidence>
<proteinExistence type="predicted"/>
<comment type="caution">
    <text evidence="1">The sequence shown here is derived from an EMBL/GenBank/DDBJ whole genome shotgun (WGS) entry which is preliminary data.</text>
</comment>
<protein>
    <submittedName>
        <fullName evidence="1">Uncharacterized protein</fullName>
    </submittedName>
</protein>
<name>A0A8J8NBC6_HALGN</name>
<dbReference type="AlphaFoldDB" id="A0A8J8NBC6"/>
<organism evidence="1 2">
    <name type="scientific">Halteria grandinella</name>
    <dbReference type="NCBI Taxonomy" id="5974"/>
    <lineage>
        <taxon>Eukaryota</taxon>
        <taxon>Sar</taxon>
        <taxon>Alveolata</taxon>
        <taxon>Ciliophora</taxon>
        <taxon>Intramacronucleata</taxon>
        <taxon>Spirotrichea</taxon>
        <taxon>Stichotrichia</taxon>
        <taxon>Sporadotrichida</taxon>
        <taxon>Halteriidae</taxon>
        <taxon>Halteria</taxon>
    </lineage>
</organism>
<gene>
    <name evidence="1" type="ORF">FGO68_gene3974</name>
</gene>